<comment type="similarity">
    <text evidence="2 10">Belongs to the glycosyltransferase 31 family.</text>
</comment>
<evidence type="ECO:0000256" key="10">
    <source>
        <dbReference type="RuleBase" id="RU363063"/>
    </source>
</evidence>
<keyword evidence="3 10" id="KW-0328">Glycosyltransferase</keyword>
<name>H2XRS7_CIOIN</name>
<protein>
    <recommendedName>
        <fullName evidence="10">Hexosyltransferase</fullName>
        <ecNumber evidence="10">2.4.1.-</ecNumber>
    </recommendedName>
</protein>
<organism evidence="11 12">
    <name type="scientific">Ciona intestinalis</name>
    <name type="common">Transparent sea squirt</name>
    <name type="synonym">Ascidia intestinalis</name>
    <dbReference type="NCBI Taxonomy" id="7719"/>
    <lineage>
        <taxon>Eukaryota</taxon>
        <taxon>Metazoa</taxon>
        <taxon>Chordata</taxon>
        <taxon>Tunicata</taxon>
        <taxon>Ascidiacea</taxon>
        <taxon>Phlebobranchia</taxon>
        <taxon>Cionidae</taxon>
        <taxon>Ciona</taxon>
    </lineage>
</organism>
<evidence type="ECO:0000256" key="5">
    <source>
        <dbReference type="ARBA" id="ARBA00022692"/>
    </source>
</evidence>
<evidence type="ECO:0000256" key="9">
    <source>
        <dbReference type="ARBA" id="ARBA00023136"/>
    </source>
</evidence>
<dbReference type="Proteomes" id="UP000008144">
    <property type="component" value="Chromosome 12"/>
</dbReference>
<dbReference type="OMA" id="YCPRAAY"/>
<dbReference type="GeneTree" id="ENSGT00940000167212"/>
<dbReference type="Pfam" id="PF01762">
    <property type="entry name" value="Galactosyl_T"/>
    <property type="match status" value="1"/>
</dbReference>
<evidence type="ECO:0000256" key="3">
    <source>
        <dbReference type="ARBA" id="ARBA00022676"/>
    </source>
</evidence>
<evidence type="ECO:0000256" key="2">
    <source>
        <dbReference type="ARBA" id="ARBA00008661"/>
    </source>
</evidence>
<dbReference type="PANTHER" id="PTHR11214">
    <property type="entry name" value="BETA-1,3-N-ACETYLGLUCOSAMINYLTRANSFERASE"/>
    <property type="match status" value="1"/>
</dbReference>
<evidence type="ECO:0000256" key="7">
    <source>
        <dbReference type="ARBA" id="ARBA00022989"/>
    </source>
</evidence>
<evidence type="ECO:0000256" key="4">
    <source>
        <dbReference type="ARBA" id="ARBA00022679"/>
    </source>
</evidence>
<dbReference type="InParanoid" id="H2XRS7"/>
<dbReference type="GO" id="GO:0000139">
    <property type="term" value="C:Golgi membrane"/>
    <property type="evidence" value="ECO:0007669"/>
    <property type="project" value="UniProtKB-SubCell"/>
</dbReference>
<dbReference type="EMBL" id="EAAA01000970">
    <property type="status" value="NOT_ANNOTATED_CDS"/>
    <property type="molecule type" value="Genomic_DNA"/>
</dbReference>
<comment type="subcellular location">
    <subcellularLocation>
        <location evidence="1 10">Golgi apparatus membrane</location>
        <topology evidence="1 10">Single-pass type II membrane protein</topology>
    </subcellularLocation>
</comment>
<dbReference type="STRING" id="7719.ENSCINP00000032361"/>
<dbReference type="AlphaFoldDB" id="H2XRS7"/>
<proteinExistence type="inferred from homology"/>
<evidence type="ECO:0000256" key="8">
    <source>
        <dbReference type="ARBA" id="ARBA00023034"/>
    </source>
</evidence>
<evidence type="ECO:0000256" key="1">
    <source>
        <dbReference type="ARBA" id="ARBA00004323"/>
    </source>
</evidence>
<keyword evidence="8 10" id="KW-0333">Golgi apparatus</keyword>
<dbReference type="HOGENOM" id="CLU_1163378_0_0_1"/>
<keyword evidence="6" id="KW-0735">Signal-anchor</keyword>
<sequence length="239" mass="27291">MNKFVFSLSRRKLKGFCFLLVVLWIPFLYKQQSTVLVKPKKPKVKVILLNNEVETVEQQLKLIPQEYLEENTVSSQYEYKYSIEPSFDASCGIAAKLEKRSDPGEDEALPLLNPVKANRRRLVRFLMVFLVHSGAPHFEHRQVIRETWGSSGKRLSKLVFLLGKSDNTTVQSQVLEENNVHGDILQADFHETYRNITLKAIMGLKWVVKYCPRAAYVTKVDDDMFVAAKRILSGAVSGG</sequence>
<evidence type="ECO:0000313" key="11">
    <source>
        <dbReference type="Ensembl" id="ENSCINP00000032361.1"/>
    </source>
</evidence>
<keyword evidence="7" id="KW-1133">Transmembrane helix</keyword>
<keyword evidence="5" id="KW-0812">Transmembrane</keyword>
<dbReference type="GO" id="GO:0016758">
    <property type="term" value="F:hexosyltransferase activity"/>
    <property type="evidence" value="ECO:0007669"/>
    <property type="project" value="InterPro"/>
</dbReference>
<evidence type="ECO:0000313" key="12">
    <source>
        <dbReference type="Proteomes" id="UP000008144"/>
    </source>
</evidence>
<dbReference type="PANTHER" id="PTHR11214:SF3">
    <property type="entry name" value="BETA-1,3-GALACTOSYLTRANSFERASE 6"/>
    <property type="match status" value="1"/>
</dbReference>
<dbReference type="EC" id="2.4.1.-" evidence="10"/>
<keyword evidence="4" id="KW-0808">Transferase</keyword>
<reference evidence="11" key="3">
    <citation type="submission" date="2025-08" db="UniProtKB">
        <authorList>
            <consortium name="Ensembl"/>
        </authorList>
    </citation>
    <scope>IDENTIFICATION</scope>
</reference>
<keyword evidence="9" id="KW-0472">Membrane</keyword>
<dbReference type="InterPro" id="IPR002659">
    <property type="entry name" value="Glyco_trans_31"/>
</dbReference>
<reference evidence="11" key="4">
    <citation type="submission" date="2025-09" db="UniProtKB">
        <authorList>
            <consortium name="Ensembl"/>
        </authorList>
    </citation>
    <scope>IDENTIFICATION</scope>
</reference>
<evidence type="ECO:0000256" key="6">
    <source>
        <dbReference type="ARBA" id="ARBA00022968"/>
    </source>
</evidence>
<dbReference type="Ensembl" id="ENSCINT00000036278.1">
    <property type="protein sequence ID" value="ENSCINP00000032361.1"/>
    <property type="gene ID" value="ENSCING00000023811.1"/>
</dbReference>
<dbReference type="Gene3D" id="3.90.550.50">
    <property type="match status" value="1"/>
</dbReference>
<reference evidence="11" key="2">
    <citation type="journal article" date="2008" name="Genome Biol.">
        <title>Improved genome assembly and evidence-based global gene model set for the chordate Ciona intestinalis: new insight into intron and operon populations.</title>
        <authorList>
            <person name="Satou Y."/>
            <person name="Mineta K."/>
            <person name="Ogasawara M."/>
            <person name="Sasakura Y."/>
            <person name="Shoguchi E."/>
            <person name="Ueno K."/>
            <person name="Yamada L."/>
            <person name="Matsumoto J."/>
            <person name="Wasserscheid J."/>
            <person name="Dewar K."/>
            <person name="Wiley G.B."/>
            <person name="Macmil S.L."/>
            <person name="Roe B.A."/>
            <person name="Zeller R.W."/>
            <person name="Hastings K.E."/>
            <person name="Lemaire P."/>
            <person name="Lindquist E."/>
            <person name="Endo T."/>
            <person name="Hotta K."/>
            <person name="Inaba K."/>
        </authorList>
    </citation>
    <scope>NUCLEOTIDE SEQUENCE [LARGE SCALE GENOMIC DNA]</scope>
    <source>
        <strain evidence="11">wild type</strain>
    </source>
</reference>
<reference evidence="12" key="1">
    <citation type="journal article" date="2002" name="Science">
        <title>The draft genome of Ciona intestinalis: insights into chordate and vertebrate origins.</title>
        <authorList>
            <person name="Dehal P."/>
            <person name="Satou Y."/>
            <person name="Campbell R.K."/>
            <person name="Chapman J."/>
            <person name="Degnan B."/>
            <person name="De Tomaso A."/>
            <person name="Davidson B."/>
            <person name="Di Gregorio A."/>
            <person name="Gelpke M."/>
            <person name="Goodstein D.M."/>
            <person name="Harafuji N."/>
            <person name="Hastings K.E."/>
            <person name="Ho I."/>
            <person name="Hotta K."/>
            <person name="Huang W."/>
            <person name="Kawashima T."/>
            <person name="Lemaire P."/>
            <person name="Martinez D."/>
            <person name="Meinertzhagen I.A."/>
            <person name="Necula S."/>
            <person name="Nonaka M."/>
            <person name="Putnam N."/>
            <person name="Rash S."/>
            <person name="Saiga H."/>
            <person name="Satake M."/>
            <person name="Terry A."/>
            <person name="Yamada L."/>
            <person name="Wang H.G."/>
            <person name="Awazu S."/>
            <person name="Azumi K."/>
            <person name="Boore J."/>
            <person name="Branno M."/>
            <person name="Chin-Bow S."/>
            <person name="DeSantis R."/>
            <person name="Doyle S."/>
            <person name="Francino P."/>
            <person name="Keys D.N."/>
            <person name="Haga S."/>
            <person name="Hayashi H."/>
            <person name="Hino K."/>
            <person name="Imai K.S."/>
            <person name="Inaba K."/>
            <person name="Kano S."/>
            <person name="Kobayashi K."/>
            <person name="Kobayashi M."/>
            <person name="Lee B.I."/>
            <person name="Makabe K.W."/>
            <person name="Manohar C."/>
            <person name="Matassi G."/>
            <person name="Medina M."/>
            <person name="Mochizuki Y."/>
            <person name="Mount S."/>
            <person name="Morishita T."/>
            <person name="Miura S."/>
            <person name="Nakayama A."/>
            <person name="Nishizaka S."/>
            <person name="Nomoto H."/>
            <person name="Ohta F."/>
            <person name="Oishi K."/>
            <person name="Rigoutsos I."/>
            <person name="Sano M."/>
            <person name="Sasaki A."/>
            <person name="Sasakura Y."/>
            <person name="Shoguchi E."/>
            <person name="Shin-i T."/>
            <person name="Spagnuolo A."/>
            <person name="Stainier D."/>
            <person name="Suzuki M.M."/>
            <person name="Tassy O."/>
            <person name="Takatori N."/>
            <person name="Tokuoka M."/>
            <person name="Yagi K."/>
            <person name="Yoshizaki F."/>
            <person name="Wada S."/>
            <person name="Zhang C."/>
            <person name="Hyatt P.D."/>
            <person name="Larimer F."/>
            <person name="Detter C."/>
            <person name="Doggett N."/>
            <person name="Glavina T."/>
            <person name="Hawkins T."/>
            <person name="Richardson P."/>
            <person name="Lucas S."/>
            <person name="Kohara Y."/>
            <person name="Levine M."/>
            <person name="Satoh N."/>
            <person name="Rokhsar D.S."/>
        </authorList>
    </citation>
    <scope>NUCLEOTIDE SEQUENCE [LARGE SCALE GENOMIC DNA]</scope>
</reference>
<keyword evidence="12" id="KW-1185">Reference proteome</keyword>
<accession>H2XRS7</accession>